<evidence type="ECO:0000313" key="1">
    <source>
        <dbReference type="EMBL" id="CDW81514.1"/>
    </source>
</evidence>
<name>A0A078AH04_STYLE</name>
<accession>A0A078AH04</accession>
<dbReference type="Proteomes" id="UP000039865">
    <property type="component" value="Unassembled WGS sequence"/>
</dbReference>
<protein>
    <submittedName>
        <fullName evidence="1">Uncharacterized protein</fullName>
    </submittedName>
</protein>
<sequence>MKTFNYDNSKASIMPLGETSDGFYSRRPYQKFPRLDYTPEQYIEEMALDVDLSRYKLQKKQYLIRNEKAMQVIELQLEESREFYKGRYLLQILLASQVKYQRAFQYEIKDWCITDYCQFFVRLDEQEPVKCKLLMVDLQTENQFQEIYLKDPAPQFSWDFERPVKILGLRNDGFSTKVTFETGDNQIILSKILNKNNQLQLEKNSTISLILNENGIVDIYNNGLLQESTEQQFSDIDFNLDKQVYGIERQTNVIFQFNQSNGSVKIEQTQRQAGQNWTVQQYLHETSGTSFSYTFTLDKICIYYLNILTLIDITNGQLIKQIVSEKEIERVIARDLVFFVFLKTQEVEQQSADNGYFLHLIKEDQRTGEIKLSPVTDIPGRLIQFYQDHTFSVIISGNKGNLKATLLLPKMNMQCDDITAAFQEFEVGNFKILDYNYKNVDETNKLLVHDLKLKRLVMLRFNFDNKLIESIVYPFKDDEKSLQLTQEIVRVIEIEESNILSFWNNYSEYQIMTLNKSTFEVSQTNKIRDLSSYQFYENLVFYYDEISLVYMNTKSFVDLKYQKFLLDRESCLDSNIQFSAGKMSYRKRQDIYRIIPCPLYNHIHPFGKNINFHFLYAYKKIENKIICLYPLNKLLTFNSYTGQLIQKKVIDDRILTSNANFELGMLSKINDQNMVRVVRDVKYGDFSMKNQDLAEEYKDMKLYKVLEIENEDRVKIILCFLFPLIYNNDNFMKFSDDYEKLVLKDTLYEKISTYYENIYTYKEVSKTIKLSPDQRNISDDLRYYAYLEMDSIQIRDLLSNQLFRQIQVLEGLSRVEWRGNTYLALIDSNNLEKVIDIYNKQENNIIQIKNISTSEFDRQITQEHGNEKFYVKQRYMRQIASLQDKCKQMLSLQSQDNFQIKMDSVMIQFNYTVHASFLKYRAQEVIEHSFSHYHWNIVKDYENSQNNIFELSNYDLQVLLLTILPDGSTFLHKIANNNQALDEIYN</sequence>
<gene>
    <name evidence="1" type="primary">Contig13979.g14918</name>
    <name evidence="1" type="ORF">STYLEM_10533</name>
</gene>
<reference evidence="1 2" key="1">
    <citation type="submission" date="2014-06" db="EMBL/GenBank/DDBJ databases">
        <authorList>
            <person name="Swart Estienne"/>
        </authorList>
    </citation>
    <scope>NUCLEOTIDE SEQUENCE [LARGE SCALE GENOMIC DNA]</scope>
    <source>
        <strain evidence="1 2">130c</strain>
    </source>
</reference>
<dbReference type="EMBL" id="CCKQ01010022">
    <property type="protein sequence ID" value="CDW81514.1"/>
    <property type="molecule type" value="Genomic_DNA"/>
</dbReference>
<dbReference type="InParanoid" id="A0A078AH04"/>
<organism evidence="1 2">
    <name type="scientific">Stylonychia lemnae</name>
    <name type="common">Ciliate</name>
    <dbReference type="NCBI Taxonomy" id="5949"/>
    <lineage>
        <taxon>Eukaryota</taxon>
        <taxon>Sar</taxon>
        <taxon>Alveolata</taxon>
        <taxon>Ciliophora</taxon>
        <taxon>Intramacronucleata</taxon>
        <taxon>Spirotrichea</taxon>
        <taxon>Stichotrichia</taxon>
        <taxon>Sporadotrichida</taxon>
        <taxon>Oxytrichidae</taxon>
        <taxon>Stylonychinae</taxon>
        <taxon>Stylonychia</taxon>
    </lineage>
</organism>
<keyword evidence="2" id="KW-1185">Reference proteome</keyword>
<proteinExistence type="predicted"/>
<dbReference type="AlphaFoldDB" id="A0A078AH04"/>
<evidence type="ECO:0000313" key="2">
    <source>
        <dbReference type="Proteomes" id="UP000039865"/>
    </source>
</evidence>